<keyword evidence="2" id="KW-0472">Membrane</keyword>
<dbReference type="InterPro" id="IPR000326">
    <property type="entry name" value="PAP2/HPO"/>
</dbReference>
<dbReference type="PaxDb" id="2903-EOD29846"/>
<dbReference type="GO" id="GO:0047874">
    <property type="term" value="F:dolichyldiphosphatase activity"/>
    <property type="evidence" value="ECO:0007669"/>
    <property type="project" value="TreeGrafter"/>
</dbReference>
<feature type="domain" description="Phosphatidic acid phosphatase type 2/haloperoxidase" evidence="3">
    <location>
        <begin position="37"/>
        <end position="152"/>
    </location>
</feature>
<proteinExistence type="predicted"/>
<reference evidence="5" key="1">
    <citation type="journal article" date="2013" name="Nature">
        <title>Pan genome of the phytoplankton Emiliania underpins its global distribution.</title>
        <authorList>
            <person name="Read B.A."/>
            <person name="Kegel J."/>
            <person name="Klute M.J."/>
            <person name="Kuo A."/>
            <person name="Lefebvre S.C."/>
            <person name="Maumus F."/>
            <person name="Mayer C."/>
            <person name="Miller J."/>
            <person name="Monier A."/>
            <person name="Salamov A."/>
            <person name="Young J."/>
            <person name="Aguilar M."/>
            <person name="Claverie J.M."/>
            <person name="Frickenhaus S."/>
            <person name="Gonzalez K."/>
            <person name="Herman E.K."/>
            <person name="Lin Y.C."/>
            <person name="Napier J."/>
            <person name="Ogata H."/>
            <person name="Sarno A.F."/>
            <person name="Shmutz J."/>
            <person name="Schroeder D."/>
            <person name="de Vargas C."/>
            <person name="Verret F."/>
            <person name="von Dassow P."/>
            <person name="Valentin K."/>
            <person name="Van de Peer Y."/>
            <person name="Wheeler G."/>
            <person name="Dacks J.B."/>
            <person name="Delwiche C.F."/>
            <person name="Dyhrman S.T."/>
            <person name="Glockner G."/>
            <person name="John U."/>
            <person name="Richards T."/>
            <person name="Worden A.Z."/>
            <person name="Zhang X."/>
            <person name="Grigoriev I.V."/>
            <person name="Allen A.E."/>
            <person name="Bidle K."/>
            <person name="Borodovsky M."/>
            <person name="Bowler C."/>
            <person name="Brownlee C."/>
            <person name="Cock J.M."/>
            <person name="Elias M."/>
            <person name="Gladyshev V.N."/>
            <person name="Groth M."/>
            <person name="Guda C."/>
            <person name="Hadaegh A."/>
            <person name="Iglesias-Rodriguez M.D."/>
            <person name="Jenkins J."/>
            <person name="Jones B.M."/>
            <person name="Lawson T."/>
            <person name="Leese F."/>
            <person name="Lindquist E."/>
            <person name="Lobanov A."/>
            <person name="Lomsadze A."/>
            <person name="Malik S.B."/>
            <person name="Marsh M.E."/>
            <person name="Mackinder L."/>
            <person name="Mock T."/>
            <person name="Mueller-Roeber B."/>
            <person name="Pagarete A."/>
            <person name="Parker M."/>
            <person name="Probert I."/>
            <person name="Quesneville H."/>
            <person name="Raines C."/>
            <person name="Rensing S.A."/>
            <person name="Riano-Pachon D.M."/>
            <person name="Richier S."/>
            <person name="Rokitta S."/>
            <person name="Shiraiwa Y."/>
            <person name="Soanes D.M."/>
            <person name="van der Giezen M."/>
            <person name="Wahlund T.M."/>
            <person name="Williams B."/>
            <person name="Wilson W."/>
            <person name="Wolfe G."/>
            <person name="Wurch L.L."/>
        </authorList>
    </citation>
    <scope>NUCLEOTIDE SEQUENCE</scope>
</reference>
<evidence type="ECO:0000259" key="3">
    <source>
        <dbReference type="Pfam" id="PF01569"/>
    </source>
</evidence>
<dbReference type="KEGG" id="ehx:EMIHUDRAFT_233403"/>
<dbReference type="eggNOG" id="KOG3146">
    <property type="taxonomic scope" value="Eukaryota"/>
</dbReference>
<sequence>MNLIETKWLVSGSAFIVLLVRRDAATVTFLCGAIGNALLSKVLKRLINAARPAGARLSDPGMPSSHAQSLSYFAVFLALGAETWEATLPPRLLHLSRPLMLLSPPLLRHAGAALSLALGAALTALRVRAGLHTPAQCAVGAAIGGLNGACCFFTMPACVLALQALQARHPVALVGGVLLLGAAVVGSVERTLAARMKDKKT</sequence>
<keyword evidence="5" id="KW-1185">Reference proteome</keyword>
<dbReference type="InterPro" id="IPR036938">
    <property type="entry name" value="PAP2/HPO_sf"/>
</dbReference>
<dbReference type="RefSeq" id="XP_005782275.1">
    <property type="nucleotide sequence ID" value="XM_005782218.1"/>
</dbReference>
<keyword evidence="1" id="KW-0378">Hydrolase</keyword>
<feature type="transmembrane region" description="Helical" evidence="2">
    <location>
        <begin position="171"/>
        <end position="192"/>
    </location>
</feature>
<dbReference type="GO" id="GO:0005789">
    <property type="term" value="C:endoplasmic reticulum membrane"/>
    <property type="evidence" value="ECO:0007669"/>
    <property type="project" value="TreeGrafter"/>
</dbReference>
<dbReference type="GO" id="GO:0006487">
    <property type="term" value="P:protein N-linked glycosylation"/>
    <property type="evidence" value="ECO:0007669"/>
    <property type="project" value="TreeGrafter"/>
</dbReference>
<dbReference type="EnsemblProtists" id="EOD29846">
    <property type="protein sequence ID" value="EOD29846"/>
    <property type="gene ID" value="EMIHUDRAFT_233403"/>
</dbReference>
<dbReference type="OMA" id="KPSDGGM"/>
<keyword evidence="2" id="KW-1133">Transmembrane helix</keyword>
<organism evidence="4 5">
    <name type="scientific">Emiliania huxleyi (strain CCMP1516)</name>
    <dbReference type="NCBI Taxonomy" id="280463"/>
    <lineage>
        <taxon>Eukaryota</taxon>
        <taxon>Haptista</taxon>
        <taxon>Haptophyta</taxon>
        <taxon>Prymnesiophyceae</taxon>
        <taxon>Isochrysidales</taxon>
        <taxon>Noelaerhabdaceae</taxon>
        <taxon>Emiliania</taxon>
    </lineage>
</organism>
<dbReference type="Gene3D" id="1.20.144.10">
    <property type="entry name" value="Phosphatidic acid phosphatase type 2/haloperoxidase"/>
    <property type="match status" value="1"/>
</dbReference>
<dbReference type="AlphaFoldDB" id="A0A0D3K261"/>
<evidence type="ECO:0000256" key="2">
    <source>
        <dbReference type="SAM" id="Phobius"/>
    </source>
</evidence>
<evidence type="ECO:0000256" key="1">
    <source>
        <dbReference type="ARBA" id="ARBA00022801"/>
    </source>
</evidence>
<accession>A0A0D3K261</accession>
<dbReference type="PANTHER" id="PTHR11247">
    <property type="entry name" value="PALMITOYL-PROTEIN THIOESTERASE/DOLICHYLDIPHOSPHATASE 1"/>
    <property type="match status" value="1"/>
</dbReference>
<keyword evidence="2" id="KW-0812">Transmembrane</keyword>
<dbReference type="Proteomes" id="UP000013827">
    <property type="component" value="Unassembled WGS sequence"/>
</dbReference>
<dbReference type="GO" id="GO:0008610">
    <property type="term" value="P:lipid biosynthetic process"/>
    <property type="evidence" value="ECO:0007669"/>
    <property type="project" value="TreeGrafter"/>
</dbReference>
<dbReference type="STRING" id="2903.R1F3L5"/>
<dbReference type="HOGENOM" id="CLU_087422_2_0_1"/>
<feature type="transmembrane region" description="Helical" evidence="2">
    <location>
        <begin position="106"/>
        <end position="125"/>
    </location>
</feature>
<evidence type="ECO:0000313" key="5">
    <source>
        <dbReference type="Proteomes" id="UP000013827"/>
    </source>
</evidence>
<dbReference type="PANTHER" id="PTHR11247:SF40">
    <property type="entry name" value="LIPID PHOSPHATE PHOSPHATASE EPSILON 1, CHLOROPLASTIC"/>
    <property type="match status" value="1"/>
</dbReference>
<evidence type="ECO:0000313" key="4">
    <source>
        <dbReference type="EnsemblProtists" id="EOD29846"/>
    </source>
</evidence>
<reference evidence="4" key="2">
    <citation type="submission" date="2024-10" db="UniProtKB">
        <authorList>
            <consortium name="EnsemblProtists"/>
        </authorList>
    </citation>
    <scope>IDENTIFICATION</scope>
</reference>
<dbReference type="GeneID" id="17275119"/>
<name>A0A0D3K261_EMIH1</name>
<protein>
    <recommendedName>
        <fullName evidence="3">Phosphatidic acid phosphatase type 2/haloperoxidase domain-containing protein</fullName>
    </recommendedName>
</protein>
<dbReference type="Pfam" id="PF01569">
    <property type="entry name" value="PAP2"/>
    <property type="match status" value="1"/>
</dbReference>
<dbReference type="SUPFAM" id="SSF48317">
    <property type="entry name" value="Acid phosphatase/Vanadium-dependent haloperoxidase"/>
    <property type="match status" value="1"/>
</dbReference>
<feature type="transmembrane region" description="Helical" evidence="2">
    <location>
        <begin position="137"/>
        <end position="165"/>
    </location>
</feature>